<organism evidence="2 3">
    <name type="scientific">Burkholderia savannae</name>
    <dbReference type="NCBI Taxonomy" id="1637837"/>
    <lineage>
        <taxon>Bacteria</taxon>
        <taxon>Pseudomonadati</taxon>
        <taxon>Pseudomonadota</taxon>
        <taxon>Betaproteobacteria</taxon>
        <taxon>Burkholderiales</taxon>
        <taxon>Burkholderiaceae</taxon>
        <taxon>Burkholderia</taxon>
        <taxon>pseudomallei group</taxon>
    </lineage>
</organism>
<dbReference type="EMBL" id="LNJQ01000001">
    <property type="protein sequence ID" value="KWZ43063.1"/>
    <property type="molecule type" value="Genomic_DNA"/>
</dbReference>
<reference evidence="2 3" key="1">
    <citation type="submission" date="2015-11" db="EMBL/GenBank/DDBJ databases">
        <authorList>
            <person name="Sahl J."/>
            <person name="Wagner D."/>
            <person name="Keim P."/>
        </authorList>
    </citation>
    <scope>NUCLEOTIDE SEQUENCE [LARGE SCALE GENOMIC DNA]</scope>
    <source>
        <strain evidence="2 3">BDU18</strain>
    </source>
</reference>
<evidence type="ECO:0000256" key="1">
    <source>
        <dbReference type="SAM" id="MobiDB-lite"/>
    </source>
</evidence>
<name>A0ABR5TDK2_9BURK</name>
<gene>
    <name evidence="2" type="ORF">WS72_09460</name>
</gene>
<comment type="caution">
    <text evidence="2">The sequence shown here is derived from an EMBL/GenBank/DDBJ whole genome shotgun (WGS) entry which is preliminary data.</text>
</comment>
<protein>
    <submittedName>
        <fullName evidence="2">Uncharacterized protein</fullName>
    </submittedName>
</protein>
<accession>A0ABR5TDK2</accession>
<keyword evidence="3" id="KW-1185">Reference proteome</keyword>
<sequence length="84" mass="8948">MRASVTARDSALVDMTRHLALVRPAENVAGAGAKPSAGIAIDRTSGATSLQFRGMKTEDRFARARREPARRPQAPESTASRCPA</sequence>
<feature type="compositionally biased region" description="Basic and acidic residues" evidence="1">
    <location>
        <begin position="58"/>
        <end position="70"/>
    </location>
</feature>
<dbReference type="Proteomes" id="UP000070255">
    <property type="component" value="Unassembled WGS sequence"/>
</dbReference>
<evidence type="ECO:0000313" key="2">
    <source>
        <dbReference type="EMBL" id="KWZ43063.1"/>
    </source>
</evidence>
<evidence type="ECO:0000313" key="3">
    <source>
        <dbReference type="Proteomes" id="UP000070255"/>
    </source>
</evidence>
<feature type="region of interest" description="Disordered" evidence="1">
    <location>
        <begin position="58"/>
        <end position="84"/>
    </location>
</feature>
<proteinExistence type="predicted"/>